<dbReference type="OrthoDB" id="9794429at2"/>
<evidence type="ECO:0000313" key="8">
    <source>
        <dbReference type="EMBL" id="SHL02260.1"/>
    </source>
</evidence>
<dbReference type="FunFam" id="3.40.980.10:FF:000006">
    <property type="entry name" value="Molybdenum cofactor biosynthesis protein B"/>
    <property type="match status" value="1"/>
</dbReference>
<evidence type="ECO:0000259" key="7">
    <source>
        <dbReference type="SMART" id="SM00852"/>
    </source>
</evidence>
<dbReference type="AlphaFoldDB" id="A0A1M6X8E7"/>
<dbReference type="PIRSF" id="PIRSF006443">
    <property type="entry name" value="MoaB"/>
    <property type="match status" value="1"/>
</dbReference>
<protein>
    <recommendedName>
        <fullName evidence="4 6">Molybdenum cofactor biosynthesis protein B</fullName>
    </recommendedName>
</protein>
<organism evidence="8 9">
    <name type="scientific">Rhodothermus profundi</name>
    <dbReference type="NCBI Taxonomy" id="633813"/>
    <lineage>
        <taxon>Bacteria</taxon>
        <taxon>Pseudomonadati</taxon>
        <taxon>Rhodothermota</taxon>
        <taxon>Rhodothermia</taxon>
        <taxon>Rhodothermales</taxon>
        <taxon>Rhodothermaceae</taxon>
        <taxon>Rhodothermus</taxon>
    </lineage>
</organism>
<keyword evidence="9" id="KW-1185">Reference proteome</keyword>
<evidence type="ECO:0000256" key="5">
    <source>
        <dbReference type="ARBA" id="ARBA00023150"/>
    </source>
</evidence>
<dbReference type="Pfam" id="PF00994">
    <property type="entry name" value="MoCF_biosynth"/>
    <property type="match status" value="1"/>
</dbReference>
<dbReference type="InterPro" id="IPR036425">
    <property type="entry name" value="MoaB/Mog-like_dom_sf"/>
</dbReference>
<dbReference type="Gene3D" id="3.40.980.10">
    <property type="entry name" value="MoaB/Mog-like domain"/>
    <property type="match status" value="1"/>
</dbReference>
<evidence type="ECO:0000256" key="1">
    <source>
        <dbReference type="ARBA" id="ARBA00003487"/>
    </source>
</evidence>
<dbReference type="Proteomes" id="UP000185812">
    <property type="component" value="Unassembled WGS sequence"/>
</dbReference>
<dbReference type="GO" id="GO:0006777">
    <property type="term" value="P:Mo-molybdopterin cofactor biosynthetic process"/>
    <property type="evidence" value="ECO:0007669"/>
    <property type="project" value="UniProtKB-UniRule"/>
</dbReference>
<name>A0A1M6X8E7_9BACT</name>
<dbReference type="InterPro" id="IPR008284">
    <property type="entry name" value="MoCF_biosynth_CS"/>
</dbReference>
<dbReference type="CDD" id="cd00886">
    <property type="entry name" value="MogA_MoaB"/>
    <property type="match status" value="1"/>
</dbReference>
<comment type="similarity">
    <text evidence="3 6">Belongs to the MoaB/Mog family.</text>
</comment>
<dbReference type="UniPathway" id="UPA00344"/>
<dbReference type="NCBIfam" id="TIGR00177">
    <property type="entry name" value="molyb_syn"/>
    <property type="match status" value="1"/>
</dbReference>
<dbReference type="SUPFAM" id="SSF53218">
    <property type="entry name" value="Molybdenum cofactor biosynthesis proteins"/>
    <property type="match status" value="1"/>
</dbReference>
<feature type="domain" description="MoaB/Mog" evidence="7">
    <location>
        <begin position="18"/>
        <end position="160"/>
    </location>
</feature>
<gene>
    <name evidence="8" type="ORF">SAMN04488087_2544</name>
</gene>
<accession>A0A1M6X8E7</accession>
<evidence type="ECO:0000313" key="9">
    <source>
        <dbReference type="Proteomes" id="UP000185812"/>
    </source>
</evidence>
<dbReference type="InterPro" id="IPR001453">
    <property type="entry name" value="MoaB/Mog_dom"/>
</dbReference>
<evidence type="ECO:0000256" key="6">
    <source>
        <dbReference type="PIRNR" id="PIRNR006443"/>
    </source>
</evidence>
<dbReference type="STRING" id="633813.SAMN04488087_2544"/>
<reference evidence="9" key="1">
    <citation type="submission" date="2016-11" db="EMBL/GenBank/DDBJ databases">
        <authorList>
            <person name="Varghese N."/>
            <person name="Submissions S."/>
        </authorList>
    </citation>
    <scope>NUCLEOTIDE SEQUENCE [LARGE SCALE GENOMIC DNA]</scope>
    <source>
        <strain evidence="9">DSM 22212</strain>
    </source>
</reference>
<sequence>MSYEQHQEAARSLTARCAVVTISDTRTEETDRSGTLIRKRLEAHGHQVAHYTIVPDEPDKIGALLDELAGQVDVILTNGGTGISDRDTTYEVVAARLEKTMPGFGELFRMLSFQEIGSGAMLSRAIGGVYRNTLIFSMPGSLNAVKLALDRLILPELRHLVWEIRRHQPTS</sequence>
<dbReference type="PANTHER" id="PTHR43232:SF2">
    <property type="entry name" value="MOLYBDENUM COFACTOR BIOSYNTHESIS PROTEIN B"/>
    <property type="match status" value="1"/>
</dbReference>
<dbReference type="SMART" id="SM00852">
    <property type="entry name" value="MoCF_biosynth"/>
    <property type="match status" value="1"/>
</dbReference>
<evidence type="ECO:0000256" key="3">
    <source>
        <dbReference type="ARBA" id="ARBA00006112"/>
    </source>
</evidence>
<dbReference type="PROSITE" id="PS01078">
    <property type="entry name" value="MOCF_BIOSYNTHESIS_1"/>
    <property type="match status" value="1"/>
</dbReference>
<proteinExistence type="inferred from homology"/>
<comment type="function">
    <text evidence="1 6">May be involved in the biosynthesis of molybdopterin.</text>
</comment>
<comment type="pathway">
    <text evidence="2 6">Cofactor biosynthesis; molybdopterin biosynthesis.</text>
</comment>
<dbReference type="EMBL" id="FRAU01000010">
    <property type="protein sequence ID" value="SHL02260.1"/>
    <property type="molecule type" value="Genomic_DNA"/>
</dbReference>
<dbReference type="InterPro" id="IPR012245">
    <property type="entry name" value="MoaB"/>
</dbReference>
<evidence type="ECO:0000256" key="4">
    <source>
        <dbReference type="ARBA" id="ARBA00015262"/>
    </source>
</evidence>
<dbReference type="RefSeq" id="WP_072716347.1">
    <property type="nucleotide sequence ID" value="NZ_FRAU01000010.1"/>
</dbReference>
<dbReference type="PANTHER" id="PTHR43232">
    <property type="entry name" value="MOLYBDENUM COFACTOR BIOSYNTHESIS PROTEIN B"/>
    <property type="match status" value="1"/>
</dbReference>
<dbReference type="GO" id="GO:0005829">
    <property type="term" value="C:cytosol"/>
    <property type="evidence" value="ECO:0007669"/>
    <property type="project" value="TreeGrafter"/>
</dbReference>
<evidence type="ECO:0000256" key="2">
    <source>
        <dbReference type="ARBA" id="ARBA00005046"/>
    </source>
</evidence>
<keyword evidence="5 6" id="KW-0501">Molybdenum cofactor biosynthesis</keyword>